<sequence length="150" mass="17007">MSVSDKEMTNIKRDTSRRFNYNLRKFYFPSVVILGSIILSLMIHGSGFKLALDFPIDISNEIEGSLDHSIDWAVMTFGDFFDAISDAIKVVLGKLRDLLLWIPWPIMMFLVFVIGWKIASLKIAMMSVVGMTLLAIVNLWEPTMVTVAIM</sequence>
<evidence type="ECO:0000256" key="2">
    <source>
        <dbReference type="ARBA" id="ARBA00022448"/>
    </source>
</evidence>
<gene>
    <name evidence="6" type="ORF">METZ01_LOCUS471331</name>
</gene>
<dbReference type="GO" id="GO:0043190">
    <property type="term" value="C:ATP-binding cassette (ABC) transporter complex"/>
    <property type="evidence" value="ECO:0007669"/>
    <property type="project" value="TreeGrafter"/>
</dbReference>
<dbReference type="GO" id="GO:0015226">
    <property type="term" value="F:carnitine transmembrane transporter activity"/>
    <property type="evidence" value="ECO:0007669"/>
    <property type="project" value="TreeGrafter"/>
</dbReference>
<keyword evidence="4 5" id="KW-0472">Membrane</keyword>
<dbReference type="GO" id="GO:0015871">
    <property type="term" value="P:choline transport"/>
    <property type="evidence" value="ECO:0007669"/>
    <property type="project" value="TreeGrafter"/>
</dbReference>
<evidence type="ECO:0000256" key="5">
    <source>
        <dbReference type="SAM" id="Phobius"/>
    </source>
</evidence>
<dbReference type="GO" id="GO:0005275">
    <property type="term" value="F:amine transmembrane transporter activity"/>
    <property type="evidence" value="ECO:0007669"/>
    <property type="project" value="TreeGrafter"/>
</dbReference>
<dbReference type="PANTHER" id="PTHR47737">
    <property type="entry name" value="GLYCINE BETAINE/PROLINE BETAINE TRANSPORT SYSTEM PERMEASE PROTEIN PROW"/>
    <property type="match status" value="1"/>
</dbReference>
<keyword evidence="2" id="KW-0813">Transport</keyword>
<dbReference type="GO" id="GO:0031460">
    <property type="term" value="P:glycine betaine transport"/>
    <property type="evidence" value="ECO:0007669"/>
    <property type="project" value="TreeGrafter"/>
</dbReference>
<name>A0A383BED8_9ZZZZ</name>
<accession>A0A383BED8</accession>
<keyword evidence="5" id="KW-0812">Transmembrane</keyword>
<proteinExistence type="predicted"/>
<reference evidence="6" key="1">
    <citation type="submission" date="2018-05" db="EMBL/GenBank/DDBJ databases">
        <authorList>
            <person name="Lanie J.A."/>
            <person name="Ng W.-L."/>
            <person name="Kazmierczak K.M."/>
            <person name="Andrzejewski T.M."/>
            <person name="Davidsen T.M."/>
            <person name="Wayne K.J."/>
            <person name="Tettelin H."/>
            <person name="Glass J.I."/>
            <person name="Rusch D."/>
            <person name="Podicherti R."/>
            <person name="Tsui H.-C.T."/>
            <person name="Winkler M.E."/>
        </authorList>
    </citation>
    <scope>NUCLEOTIDE SEQUENCE</scope>
</reference>
<feature type="transmembrane region" description="Helical" evidence="5">
    <location>
        <begin position="26"/>
        <end position="45"/>
    </location>
</feature>
<keyword evidence="5" id="KW-1133">Transmembrane helix</keyword>
<evidence type="ECO:0000256" key="4">
    <source>
        <dbReference type="ARBA" id="ARBA00023136"/>
    </source>
</evidence>
<dbReference type="EMBL" id="UINC01199854">
    <property type="protein sequence ID" value="SVE18477.1"/>
    <property type="molecule type" value="Genomic_DNA"/>
</dbReference>
<organism evidence="6">
    <name type="scientific">marine metagenome</name>
    <dbReference type="NCBI Taxonomy" id="408172"/>
    <lineage>
        <taxon>unclassified sequences</taxon>
        <taxon>metagenomes</taxon>
        <taxon>ecological metagenomes</taxon>
    </lineage>
</organism>
<evidence type="ECO:0000256" key="1">
    <source>
        <dbReference type="ARBA" id="ARBA00004236"/>
    </source>
</evidence>
<evidence type="ECO:0000256" key="3">
    <source>
        <dbReference type="ARBA" id="ARBA00022475"/>
    </source>
</evidence>
<feature type="transmembrane region" description="Helical" evidence="5">
    <location>
        <begin position="123"/>
        <end position="140"/>
    </location>
</feature>
<dbReference type="PANTHER" id="PTHR47737:SF1">
    <property type="entry name" value="GLYCINE BETAINE_PROLINE BETAINE TRANSPORT SYSTEM PERMEASE PROTEIN PROW"/>
    <property type="match status" value="1"/>
</dbReference>
<protein>
    <recommendedName>
        <fullName evidence="7">ABC transmembrane type-1 domain-containing protein</fullName>
    </recommendedName>
</protein>
<dbReference type="AlphaFoldDB" id="A0A383BED8"/>
<feature type="non-terminal residue" evidence="6">
    <location>
        <position position="150"/>
    </location>
</feature>
<comment type="subcellular location">
    <subcellularLocation>
        <location evidence="1">Cell membrane</location>
    </subcellularLocation>
</comment>
<evidence type="ECO:0000313" key="6">
    <source>
        <dbReference type="EMBL" id="SVE18477.1"/>
    </source>
</evidence>
<keyword evidence="3" id="KW-1003">Cell membrane</keyword>
<feature type="transmembrane region" description="Helical" evidence="5">
    <location>
        <begin position="98"/>
        <end position="116"/>
    </location>
</feature>
<evidence type="ECO:0008006" key="7">
    <source>
        <dbReference type="Google" id="ProtNLM"/>
    </source>
</evidence>